<proteinExistence type="predicted"/>
<gene>
    <name evidence="1" type="ORF">SAMN04488028_10574</name>
</gene>
<reference evidence="2" key="1">
    <citation type="submission" date="2016-11" db="EMBL/GenBank/DDBJ databases">
        <authorList>
            <person name="Varghese N."/>
            <person name="Submissions S."/>
        </authorList>
    </citation>
    <scope>NUCLEOTIDE SEQUENCE [LARGE SCALE GENOMIC DNA]</scope>
    <source>
        <strain evidence="2">DSM 26134</strain>
    </source>
</reference>
<protein>
    <submittedName>
        <fullName evidence="1">Uncharacterized protein</fullName>
    </submittedName>
</protein>
<sequence length="168" mass="18169">METLEATQQKTHKEDVIVTCEGAFQVKTVEGGVYEKDLTLNALKGGSIHALEEITVKGTLTIHADDAATIGIPAKVTALGGLIVKSRYSSNVNTNRLISGDAVTPKFELFKSGTESLYMVVNSGKITGSVKDNSTLHLWVDFPNELVSDTVTVDHTSSYTRRSWNAPK</sequence>
<name>A0A1M6SMR4_REIAG</name>
<dbReference type="AlphaFoldDB" id="A0A1M6SMR4"/>
<dbReference type="EMBL" id="FRAA01000005">
    <property type="protein sequence ID" value="SHK45899.1"/>
    <property type="molecule type" value="Genomic_DNA"/>
</dbReference>
<dbReference type="Proteomes" id="UP000184474">
    <property type="component" value="Unassembled WGS sequence"/>
</dbReference>
<accession>A0A1M6SMR4</accession>
<dbReference type="STRING" id="156994.SAMN04488028_10574"/>
<evidence type="ECO:0000313" key="1">
    <source>
        <dbReference type="EMBL" id="SHK45899.1"/>
    </source>
</evidence>
<keyword evidence="2" id="KW-1185">Reference proteome</keyword>
<organism evidence="1 2">
    <name type="scientific">Reichenbachiella agariperforans</name>
    <dbReference type="NCBI Taxonomy" id="156994"/>
    <lineage>
        <taxon>Bacteria</taxon>
        <taxon>Pseudomonadati</taxon>
        <taxon>Bacteroidota</taxon>
        <taxon>Cytophagia</taxon>
        <taxon>Cytophagales</taxon>
        <taxon>Reichenbachiellaceae</taxon>
        <taxon>Reichenbachiella</taxon>
    </lineage>
</organism>
<evidence type="ECO:0000313" key="2">
    <source>
        <dbReference type="Proteomes" id="UP000184474"/>
    </source>
</evidence>
<dbReference type="RefSeq" id="WP_073123124.1">
    <property type="nucleotide sequence ID" value="NZ_FRAA01000005.1"/>
</dbReference>